<dbReference type="EMBL" id="JAJEPR010000028">
    <property type="protein sequence ID" value="MCC2190803.1"/>
    <property type="molecule type" value="Genomic_DNA"/>
</dbReference>
<comment type="similarity">
    <text evidence="2">In the N-terminal section; belongs to the phytochrome family.</text>
</comment>
<dbReference type="PROSITE" id="PS50109">
    <property type="entry name" value="HIS_KIN"/>
    <property type="match status" value="1"/>
</dbReference>
<evidence type="ECO:0000256" key="4">
    <source>
        <dbReference type="ARBA" id="ARBA00018672"/>
    </source>
</evidence>
<dbReference type="PANTHER" id="PTHR45339:SF1">
    <property type="entry name" value="HYBRID SIGNAL TRANSDUCTION HISTIDINE KINASE J"/>
    <property type="match status" value="1"/>
</dbReference>
<evidence type="ECO:0000256" key="3">
    <source>
        <dbReference type="ARBA" id="ARBA00012438"/>
    </source>
</evidence>
<dbReference type="Gene3D" id="1.10.3210.10">
    <property type="entry name" value="Hypothetical protein af1432"/>
    <property type="match status" value="1"/>
</dbReference>
<dbReference type="Pfam" id="PF00512">
    <property type="entry name" value="HisKA"/>
    <property type="match status" value="1"/>
</dbReference>
<comment type="catalytic activity">
    <reaction evidence="1">
        <text>ATP + protein L-histidine = ADP + protein N-phospho-L-histidine.</text>
        <dbReference type="EC" id="2.7.13.3"/>
    </reaction>
</comment>
<dbReference type="PROSITE" id="PS51832">
    <property type="entry name" value="HD_GYP"/>
    <property type="match status" value="1"/>
</dbReference>
<evidence type="ECO:0000313" key="14">
    <source>
        <dbReference type="EMBL" id="MCC2190803.1"/>
    </source>
</evidence>
<protein>
    <recommendedName>
        <fullName evidence="9">Circadian input-output histidine kinase CikA</fullName>
        <ecNumber evidence="3">2.7.13.3</ecNumber>
    </recommendedName>
    <alternativeName>
        <fullName evidence="4">Stage 0 sporulation protein A homolog</fullName>
    </alternativeName>
</protein>
<keyword evidence="5 10" id="KW-0597">Phosphoprotein</keyword>
<evidence type="ECO:0000256" key="7">
    <source>
        <dbReference type="ARBA" id="ARBA00023012"/>
    </source>
</evidence>
<dbReference type="InterPro" id="IPR003594">
    <property type="entry name" value="HATPase_dom"/>
</dbReference>
<evidence type="ECO:0000256" key="2">
    <source>
        <dbReference type="ARBA" id="ARBA00006402"/>
    </source>
</evidence>
<dbReference type="CDD" id="cd17546">
    <property type="entry name" value="REC_hyHK_CKI1_RcsC-like"/>
    <property type="match status" value="1"/>
</dbReference>
<dbReference type="InterPro" id="IPR011006">
    <property type="entry name" value="CheY-like_superfamily"/>
</dbReference>
<dbReference type="EC" id="2.7.13.3" evidence="3"/>
<evidence type="ECO:0000259" key="13">
    <source>
        <dbReference type="PROSITE" id="PS51832"/>
    </source>
</evidence>
<evidence type="ECO:0000259" key="12">
    <source>
        <dbReference type="PROSITE" id="PS50110"/>
    </source>
</evidence>
<evidence type="ECO:0000256" key="10">
    <source>
        <dbReference type="PROSITE-ProRule" id="PRU00169"/>
    </source>
</evidence>
<dbReference type="GO" id="GO:0000155">
    <property type="term" value="F:phosphorelay sensor kinase activity"/>
    <property type="evidence" value="ECO:0007669"/>
    <property type="project" value="InterPro"/>
</dbReference>
<dbReference type="SMART" id="SM00448">
    <property type="entry name" value="REC"/>
    <property type="match status" value="1"/>
</dbReference>
<accession>A0AAE3DUQ2</accession>
<dbReference type="CDD" id="cd00077">
    <property type="entry name" value="HDc"/>
    <property type="match status" value="1"/>
</dbReference>
<dbReference type="InterPro" id="IPR036890">
    <property type="entry name" value="HATPase_C_sf"/>
</dbReference>
<dbReference type="RefSeq" id="WP_227615869.1">
    <property type="nucleotide sequence ID" value="NZ_JAJEPR010000028.1"/>
</dbReference>
<feature type="domain" description="Histidine kinase" evidence="11">
    <location>
        <begin position="915"/>
        <end position="1138"/>
    </location>
</feature>
<proteinExistence type="inferred from homology"/>
<dbReference type="InterPro" id="IPR004358">
    <property type="entry name" value="Sig_transdc_His_kin-like_C"/>
</dbReference>
<dbReference type="Gene3D" id="3.40.50.2300">
    <property type="match status" value="1"/>
</dbReference>
<comment type="caution">
    <text evidence="14">The sequence shown here is derived from an EMBL/GenBank/DDBJ whole genome shotgun (WGS) entry which is preliminary data.</text>
</comment>
<dbReference type="InterPro" id="IPR003661">
    <property type="entry name" value="HisK_dim/P_dom"/>
</dbReference>
<dbReference type="InterPro" id="IPR001789">
    <property type="entry name" value="Sig_transdc_resp-reg_receiver"/>
</dbReference>
<evidence type="ECO:0000259" key="11">
    <source>
        <dbReference type="PROSITE" id="PS50109"/>
    </source>
</evidence>
<keyword evidence="7" id="KW-0902">Two-component regulatory system</keyword>
<dbReference type="InterPro" id="IPR005467">
    <property type="entry name" value="His_kinase_dom"/>
</dbReference>
<evidence type="ECO:0000256" key="1">
    <source>
        <dbReference type="ARBA" id="ARBA00000085"/>
    </source>
</evidence>
<dbReference type="InterPro" id="IPR003607">
    <property type="entry name" value="HD/PDEase_dom"/>
</dbReference>
<dbReference type="SUPFAM" id="SSF109604">
    <property type="entry name" value="HD-domain/PDEase-like"/>
    <property type="match status" value="1"/>
</dbReference>
<dbReference type="Pfam" id="PF13487">
    <property type="entry name" value="HD_5"/>
    <property type="match status" value="1"/>
</dbReference>
<dbReference type="SUPFAM" id="SSF55874">
    <property type="entry name" value="ATPase domain of HSP90 chaperone/DNA topoisomerase II/histidine kinase"/>
    <property type="match status" value="1"/>
</dbReference>
<dbReference type="SMART" id="SM00387">
    <property type="entry name" value="HATPase_c"/>
    <property type="match status" value="1"/>
</dbReference>
<keyword evidence="15" id="KW-1185">Reference proteome</keyword>
<dbReference type="FunFam" id="3.30.565.10:FF:000010">
    <property type="entry name" value="Sensor histidine kinase RcsC"/>
    <property type="match status" value="1"/>
</dbReference>
<dbReference type="CDD" id="cd16922">
    <property type="entry name" value="HATPase_EvgS-ArcB-TorS-like"/>
    <property type="match status" value="1"/>
</dbReference>
<sequence>MVSRKDIEDFYKKYKKNLDAEAQVIDRLLQAEDQEIWLEKLRKKARSMRNLYIENEALLNLYVRPFLSGEVLLNDELADCFLHEIIDCRAEGYEDDLAFREVTELLNGYFRETKNRGGEIWCLNILGGLYNAGSGEGDGERSKAYFQQIVERKDLYFEIEDLGVRKRIIYAFYNHPVVSVNFRQVSCEELLRILDEAMDFYNDPRVREKDGENLDFDELIDELNYDVLGNYICGSDRADVTDEFLIRGEKVLGALYEAELKKNPNRFEMPDEIYCNYHRCLFFLGKMSCTDFVEDYWAFCSYILENEPLGSQKGVEFYDSRVFQIATVHLTNILYVIVHYKDEYHGDREIWKKCADQYLNIIRNLPRTGNSAFVNDMVTRSLADFIELVDEGEVDFNLLMNATLNRDEETLLHSSMVGQIAARIMESVFTNCPDLLVGSLDCQNVVEVFENREKIMTYVNEAAQVFDIGKIKIGEIINKQSRQLTERERKRIRKHCEDGYEITRKGKLLRKYGDVVLGHHKSYDGKMGYPADFDNTASPYRFFIELIHIADSMDAATDSLERSYKGGIRFQQFLDELEQGCGSLYSPELVDLLRSDQALQEDLTYLLSAGRNRIYYDIFGTLVREETKESEEEEAALPLLREFFCLDDIRNFLETAGKSQGASFALKDEKGLIWESGESGDGESFLEPISLHGKTIGQLQVKVKPDSTFSEEQRQSLAVLCRSLLTKEYENTCLVKKYESDFDERDDLLNMMQERGNENLGLIHALAEDFLLILYVNMRTGGYKVSHRNLGGCFRNLHSGYYDDFRKDVLAKAVWPEDWETIHGSLRLHEISRFFVKLGGIFETELRLETGEGYRWVRLRFTQLEEQNTIPSVMSVSFQDIHETKSRSEQMNEALKEAYHTAEGANRAKSLFLSSMSHDIRTPMNGIVGMTAIAMKNLDNRERVEDCLRKIDDSSRLLLSLINDVLDMSKIESGRMELSRQRISLKKLMNESAEVTATEARKKKQDFRVEIDLIHEYVQGDPVRLRQVFINLVSNAVKYTPEGGRIRMRLMEFPNKTGEECRYRFQVEDNGIGMSKEFLEKVFEPFTRADNSMTQKNQGTGLGLSITHSVVEMMGGVIEVKSEPGKGSIFTVILQFSAEEAPEKKEESGQEKKRPAASFEGFRALLAEDNELNREIAETFLEDFGIKAESVVNGQEAVELLKKRGDGYFDVVFMDIQMPVMNGYQATRAIRELHTPYTDQLPIIAMTANAFAEDVQEAFRAGMNEHVTKPVDVRKLALVLDKYLSRTDR</sequence>
<dbReference type="SMART" id="SM00388">
    <property type="entry name" value="HisKA"/>
    <property type="match status" value="1"/>
</dbReference>
<organism evidence="14 15">
    <name type="scientific">Fusicatenibacter faecihominis</name>
    <dbReference type="NCBI Taxonomy" id="2881276"/>
    <lineage>
        <taxon>Bacteria</taxon>
        <taxon>Bacillati</taxon>
        <taxon>Bacillota</taxon>
        <taxon>Clostridia</taxon>
        <taxon>Lachnospirales</taxon>
        <taxon>Lachnospiraceae</taxon>
        <taxon>Fusicatenibacter</taxon>
    </lineage>
</organism>
<dbReference type="Gene3D" id="1.10.287.130">
    <property type="match status" value="1"/>
</dbReference>
<dbReference type="Pfam" id="PF00072">
    <property type="entry name" value="Response_reg"/>
    <property type="match status" value="1"/>
</dbReference>
<feature type="domain" description="HD-GYP" evidence="13">
    <location>
        <begin position="388"/>
        <end position="609"/>
    </location>
</feature>
<dbReference type="PRINTS" id="PR00344">
    <property type="entry name" value="BCTRLSENSOR"/>
</dbReference>
<reference evidence="14 15" key="1">
    <citation type="submission" date="2021-10" db="EMBL/GenBank/DDBJ databases">
        <title>Anaerobic single-cell dispensing facilitates the cultivation of human gut bacteria.</title>
        <authorList>
            <person name="Afrizal A."/>
        </authorList>
    </citation>
    <scope>NUCLEOTIDE SEQUENCE [LARGE SCALE GENOMIC DNA]</scope>
    <source>
        <strain evidence="14 15">CLA-AA-H277</strain>
    </source>
</reference>
<dbReference type="InterPro" id="IPR036097">
    <property type="entry name" value="HisK_dim/P_sf"/>
</dbReference>
<dbReference type="PANTHER" id="PTHR45339">
    <property type="entry name" value="HYBRID SIGNAL TRANSDUCTION HISTIDINE KINASE J"/>
    <property type="match status" value="1"/>
</dbReference>
<name>A0AAE3DUQ2_9FIRM</name>
<feature type="domain" description="Response regulatory" evidence="12">
    <location>
        <begin position="1163"/>
        <end position="1284"/>
    </location>
</feature>
<keyword evidence="6" id="KW-0808">Transferase</keyword>
<evidence type="ECO:0000256" key="5">
    <source>
        <dbReference type="ARBA" id="ARBA00022553"/>
    </source>
</evidence>
<evidence type="ECO:0000256" key="9">
    <source>
        <dbReference type="ARBA" id="ARBA00074306"/>
    </source>
</evidence>
<gene>
    <name evidence="14" type="ORF">LKD71_13510</name>
</gene>
<dbReference type="CDD" id="cd00082">
    <property type="entry name" value="HisKA"/>
    <property type="match status" value="1"/>
</dbReference>
<dbReference type="Pfam" id="PF02518">
    <property type="entry name" value="HATPase_c"/>
    <property type="match status" value="1"/>
</dbReference>
<evidence type="ECO:0000256" key="6">
    <source>
        <dbReference type="ARBA" id="ARBA00022777"/>
    </source>
</evidence>
<keyword evidence="6" id="KW-0418">Kinase</keyword>
<evidence type="ECO:0000313" key="15">
    <source>
        <dbReference type="Proteomes" id="UP001197875"/>
    </source>
</evidence>
<dbReference type="Gene3D" id="3.30.565.10">
    <property type="entry name" value="Histidine kinase-like ATPase, C-terminal domain"/>
    <property type="match status" value="1"/>
</dbReference>
<feature type="modified residue" description="4-aspartylphosphate" evidence="10">
    <location>
        <position position="1215"/>
    </location>
</feature>
<dbReference type="InterPro" id="IPR037522">
    <property type="entry name" value="HD_GYP_dom"/>
</dbReference>
<dbReference type="SUPFAM" id="SSF52172">
    <property type="entry name" value="CheY-like"/>
    <property type="match status" value="1"/>
</dbReference>
<dbReference type="SUPFAM" id="SSF47384">
    <property type="entry name" value="Homodimeric domain of signal transducing histidine kinase"/>
    <property type="match status" value="1"/>
</dbReference>
<dbReference type="Proteomes" id="UP001197875">
    <property type="component" value="Unassembled WGS sequence"/>
</dbReference>
<dbReference type="PROSITE" id="PS50110">
    <property type="entry name" value="RESPONSE_REGULATORY"/>
    <property type="match status" value="1"/>
</dbReference>
<evidence type="ECO:0000256" key="8">
    <source>
        <dbReference type="ARBA" id="ARBA00024867"/>
    </source>
</evidence>
<comment type="function">
    <text evidence="8">May play the central regulatory role in sporulation. It may be an element of the effector pathway responsible for the activation of sporulation genes in response to nutritional stress. Spo0A may act in concert with spo0H (a sigma factor) to control the expression of some genes that are critical to the sporulation process.</text>
</comment>